<protein>
    <submittedName>
        <fullName evidence="3">ATP synthase protein I</fullName>
    </submittedName>
</protein>
<keyword evidence="2" id="KW-1133">Transmembrane helix</keyword>
<feature type="region of interest" description="Disordered" evidence="1">
    <location>
        <begin position="128"/>
        <end position="147"/>
    </location>
</feature>
<proteinExistence type="predicted"/>
<feature type="transmembrane region" description="Helical" evidence="2">
    <location>
        <begin position="69"/>
        <end position="90"/>
    </location>
</feature>
<gene>
    <name evidence="3" type="ORF">SAMN05192584_102138</name>
</gene>
<dbReference type="OrthoDB" id="3542908at2"/>
<dbReference type="RefSeq" id="WP_093847673.1">
    <property type="nucleotide sequence ID" value="NZ_FOSG01000002.1"/>
</dbReference>
<reference evidence="4" key="1">
    <citation type="submission" date="2016-10" db="EMBL/GenBank/DDBJ databases">
        <authorList>
            <person name="Varghese N."/>
            <person name="Submissions S."/>
        </authorList>
    </citation>
    <scope>NUCLEOTIDE SEQUENCE [LARGE SCALE GENOMIC DNA]</scope>
    <source>
        <strain evidence="4">PL19</strain>
    </source>
</reference>
<keyword evidence="4" id="KW-1185">Reference proteome</keyword>
<name>A0A1I3V8A7_9ACTN</name>
<dbReference type="EMBL" id="FOSG01000002">
    <property type="protein sequence ID" value="SFJ90351.1"/>
    <property type="molecule type" value="Genomic_DNA"/>
</dbReference>
<accession>A0A1I3V8A7</accession>
<sequence length="147" mass="15129">MQSNDARILRGAAIPSAGAGLVGVIVGAVVSGGEGALGAGLGTAVVLVFFSVGLHVLGRIGRQWPELLLGAGFLVYTTQVIAMFVVMRLLRDAAFMDGRVFGFTVLACLLVWLAAQAWTQTRLKTPYVEPSGTGKGSPGSPAAESRA</sequence>
<evidence type="ECO:0000256" key="1">
    <source>
        <dbReference type="SAM" id="MobiDB-lite"/>
    </source>
</evidence>
<keyword evidence="2" id="KW-0812">Transmembrane</keyword>
<keyword evidence="2" id="KW-0472">Membrane</keyword>
<dbReference type="Proteomes" id="UP000198928">
    <property type="component" value="Unassembled WGS sequence"/>
</dbReference>
<evidence type="ECO:0000256" key="2">
    <source>
        <dbReference type="SAM" id="Phobius"/>
    </source>
</evidence>
<organism evidence="3 4">
    <name type="scientific">Streptomyces pini</name>
    <dbReference type="NCBI Taxonomy" id="1520580"/>
    <lineage>
        <taxon>Bacteria</taxon>
        <taxon>Bacillati</taxon>
        <taxon>Actinomycetota</taxon>
        <taxon>Actinomycetes</taxon>
        <taxon>Kitasatosporales</taxon>
        <taxon>Streptomycetaceae</taxon>
        <taxon>Streptomyces</taxon>
    </lineage>
</organism>
<dbReference type="AlphaFoldDB" id="A0A1I3V8A7"/>
<feature type="transmembrane region" description="Helical" evidence="2">
    <location>
        <begin position="12"/>
        <end position="30"/>
    </location>
</feature>
<feature type="transmembrane region" description="Helical" evidence="2">
    <location>
        <begin position="96"/>
        <end position="115"/>
    </location>
</feature>
<evidence type="ECO:0000313" key="3">
    <source>
        <dbReference type="EMBL" id="SFJ90351.1"/>
    </source>
</evidence>
<evidence type="ECO:0000313" key="4">
    <source>
        <dbReference type="Proteomes" id="UP000198928"/>
    </source>
</evidence>
<feature type="transmembrane region" description="Helical" evidence="2">
    <location>
        <begin position="36"/>
        <end position="57"/>
    </location>
</feature>